<dbReference type="PANTHER" id="PTHR33643:SF1">
    <property type="entry name" value="UREASE ACCESSORY PROTEIN D"/>
    <property type="match status" value="1"/>
</dbReference>
<dbReference type="Proteomes" id="UP000291562">
    <property type="component" value="Chromosome"/>
</dbReference>
<keyword evidence="2 4" id="KW-0996">Nickel insertion</keyword>
<sequence length="300" mass="32333">MTPQARLQRAGPCIAGILPCVNKTIPLASNWHAELDLEYRRVGERTLLAAQRRRGPLCVQKALYPEGDAICHSIILHPPGGIAAGDQLYLGVDLGPGSHSLLTTPGASKWYRSDDAEAAQQLHFTLAPGAMLEWLPQETILFRGTRARLDCTIDLAPGALFLGWEVLCFGRRASGEIFDGGRLSLTSRISQSGKSLWRERGRVDGASAFLTSPVGLAGCSVSATLILAGTDLDRSVLDRLREIVPADGAKHGITLLPQLAVARYLGDSNEAARGWMIGLWSVLRPAVFGRPAQAPRIWST</sequence>
<dbReference type="Pfam" id="PF01774">
    <property type="entry name" value="UreD"/>
    <property type="match status" value="1"/>
</dbReference>
<keyword evidence="3 4" id="KW-0143">Chaperone</keyword>
<dbReference type="GO" id="GO:0016151">
    <property type="term" value="F:nickel cation binding"/>
    <property type="evidence" value="ECO:0007669"/>
    <property type="project" value="UniProtKB-UniRule"/>
</dbReference>
<comment type="function">
    <text evidence="4">Required for maturation of urease via the functional incorporation of the urease nickel metallocenter.</text>
</comment>
<comment type="subcellular location">
    <subcellularLocation>
        <location evidence="4">Cytoplasm</location>
    </subcellularLocation>
</comment>
<evidence type="ECO:0000256" key="1">
    <source>
        <dbReference type="ARBA" id="ARBA00007177"/>
    </source>
</evidence>
<dbReference type="InterPro" id="IPR002669">
    <property type="entry name" value="UreD"/>
</dbReference>
<evidence type="ECO:0000256" key="2">
    <source>
        <dbReference type="ARBA" id="ARBA00022988"/>
    </source>
</evidence>
<organism evidence="5 6">
    <name type="scientific">Pseudolysobacter antarcticus</name>
    <dbReference type="NCBI Taxonomy" id="2511995"/>
    <lineage>
        <taxon>Bacteria</taxon>
        <taxon>Pseudomonadati</taxon>
        <taxon>Pseudomonadota</taxon>
        <taxon>Gammaproteobacteria</taxon>
        <taxon>Lysobacterales</taxon>
        <taxon>Rhodanobacteraceae</taxon>
        <taxon>Pseudolysobacter</taxon>
    </lineage>
</organism>
<dbReference type="PANTHER" id="PTHR33643">
    <property type="entry name" value="UREASE ACCESSORY PROTEIN D"/>
    <property type="match status" value="1"/>
</dbReference>
<accession>A0A411HJH2</accession>
<evidence type="ECO:0000256" key="4">
    <source>
        <dbReference type="HAMAP-Rule" id="MF_01384"/>
    </source>
</evidence>
<dbReference type="HAMAP" id="MF_01384">
    <property type="entry name" value="UreD"/>
    <property type="match status" value="1"/>
</dbReference>
<comment type="similarity">
    <text evidence="1 4">Belongs to the UreD family.</text>
</comment>
<dbReference type="OrthoDB" id="9798842at2"/>
<comment type="subunit">
    <text evidence="4">UreD, UreF and UreG form a complex that acts as a GTP-hydrolysis-dependent molecular chaperone, activating the urease apoprotein by helping to assemble the nickel containing metallocenter of UreC. The UreE protein probably delivers the nickel.</text>
</comment>
<evidence type="ECO:0000313" key="6">
    <source>
        <dbReference type="Proteomes" id="UP000291562"/>
    </source>
</evidence>
<evidence type="ECO:0000256" key="3">
    <source>
        <dbReference type="ARBA" id="ARBA00023186"/>
    </source>
</evidence>
<protein>
    <recommendedName>
        <fullName evidence="4">Urease accessory protein UreD</fullName>
    </recommendedName>
</protein>
<keyword evidence="6" id="KW-1185">Reference proteome</keyword>
<keyword evidence="4" id="KW-0963">Cytoplasm</keyword>
<dbReference type="GO" id="GO:0005737">
    <property type="term" value="C:cytoplasm"/>
    <property type="evidence" value="ECO:0007669"/>
    <property type="project" value="UniProtKB-SubCell"/>
</dbReference>
<dbReference type="AlphaFoldDB" id="A0A411HJH2"/>
<dbReference type="KEGG" id="xbc:ELE36_10120"/>
<proteinExistence type="inferred from homology"/>
<dbReference type="EMBL" id="CP035704">
    <property type="protein sequence ID" value="QBB70689.1"/>
    <property type="molecule type" value="Genomic_DNA"/>
</dbReference>
<evidence type="ECO:0000313" key="5">
    <source>
        <dbReference type="EMBL" id="QBB70689.1"/>
    </source>
</evidence>
<gene>
    <name evidence="4" type="primary">ureD</name>
    <name evidence="5" type="ORF">ELE36_10120</name>
</gene>
<name>A0A411HJH2_9GAMM</name>
<reference evidence="5 6" key="1">
    <citation type="submission" date="2019-01" db="EMBL/GenBank/DDBJ databases">
        <title>Pseudolysobacter antarctica gen. nov., sp. nov., isolated from Fildes Peninsula, Antarctica.</title>
        <authorList>
            <person name="Wei Z."/>
            <person name="Peng F."/>
        </authorList>
    </citation>
    <scope>NUCLEOTIDE SEQUENCE [LARGE SCALE GENOMIC DNA]</scope>
    <source>
        <strain evidence="5 6">AQ6-296</strain>
    </source>
</reference>